<protein>
    <submittedName>
        <fullName evidence="3">CRISPR-associated protein Cse1 (CRISPR_cse1)</fullName>
    </submittedName>
    <submittedName>
        <fullName evidence="2">Type I-E CRISPR-associated protein Cse1/CasA</fullName>
    </submittedName>
</protein>
<feature type="compositionally biased region" description="Basic and acidic residues" evidence="1">
    <location>
        <begin position="124"/>
        <end position="136"/>
    </location>
</feature>
<name>A0A1G7A0Z4_9ACTO</name>
<dbReference type="InterPro" id="IPR013381">
    <property type="entry name" value="CRISPR-assoc_prot_Cse1"/>
</dbReference>
<reference evidence="4" key="1">
    <citation type="submission" date="2016-10" db="EMBL/GenBank/DDBJ databases">
        <authorList>
            <person name="Varghese N."/>
        </authorList>
    </citation>
    <scope>NUCLEOTIDE SEQUENCE [LARGE SCALE GENOMIC DNA]</scope>
    <source>
        <strain evidence="4">DSM 20639</strain>
    </source>
</reference>
<dbReference type="AlphaFoldDB" id="A0A1G7A0Z4"/>
<dbReference type="Proteomes" id="UP001273799">
    <property type="component" value="Unassembled WGS sequence"/>
</dbReference>
<dbReference type="Proteomes" id="UP000182744">
    <property type="component" value="Unassembled WGS sequence"/>
</dbReference>
<dbReference type="RefSeq" id="WP_083329980.1">
    <property type="nucleotide sequence ID" value="NZ_FNAU01000002.1"/>
</dbReference>
<dbReference type="EMBL" id="FNAU01000002">
    <property type="protein sequence ID" value="SDE08177.1"/>
    <property type="molecule type" value="Genomic_DNA"/>
</dbReference>
<evidence type="ECO:0000313" key="2">
    <source>
        <dbReference type="EMBL" id="MDY5152747.1"/>
    </source>
</evidence>
<reference evidence="2" key="3">
    <citation type="submission" date="2023-10" db="EMBL/GenBank/DDBJ databases">
        <title>Whole Genome based description of the genera Actinobaculum and Actinotignum reveals a complex phylogenetic relationship within the species included in the genus Actinotignum.</title>
        <authorList>
            <person name="Jensen C.S."/>
            <person name="Dargis R."/>
            <person name="Kemp M."/>
            <person name="Christensen J.J."/>
        </authorList>
    </citation>
    <scope>NUCLEOTIDE SEQUENCE</scope>
    <source>
        <strain evidence="2">Actinobaculum_suis_CCUG19206T</strain>
    </source>
</reference>
<evidence type="ECO:0000313" key="4">
    <source>
        <dbReference type="Proteomes" id="UP000182744"/>
    </source>
</evidence>
<dbReference type="EMBL" id="JAWNFU010000001">
    <property type="protein sequence ID" value="MDY5152747.1"/>
    <property type="molecule type" value="Genomic_DNA"/>
</dbReference>
<proteinExistence type="predicted"/>
<sequence>MNGDALKTVQWIHTTSGPCTPYEFLLHCHETEYALDLDRPGFEVGAQFRFLLSMVALAVREEIPESARPGGRITRDQAERLVETGFTESAVAAAYEKVAPYANLRDAERPFMQRPRLEPTSPKDSSRRLGRNDHPVKKLSPAMPSDEGEDYWNLLVSFPEVLTEAAATLLLVVNHYYSLAGNNNYDGDKAQMGAPGIRFLGKGNAATEFWWQEDEQIPLASMLTSIPQNWIPGEILPAWAERDPKKAREGLEFAPLWAATWSSNTAVGFWEGEELTGVRVGGIPTSWWPVNASDKSGKALLKQWWDTRNEADPLYLYVANDKNELKAQRIDFGRDGTDLAVEWAAEEKMRALTESTEQNLLPTSGADRRPIFLRHQLEGTASSPSIRASEVFFPDDTVWAFDVPEEAIFAVVDAAQIIREVHSIFRGRFRRHSSQDSKREQSSGRLTPILDALADAQPDASAEFWREVTATYEDFLDSARQGQPDVETLLHGLHRSALLAYDRVTHPYLDQHSAEIYYTRSALSRIIRAKLREKYPVFDEELKG</sequence>
<reference evidence="3" key="2">
    <citation type="submission" date="2016-10" db="EMBL/GenBank/DDBJ databases">
        <authorList>
            <person name="de Groot N.N."/>
        </authorList>
    </citation>
    <scope>NUCLEOTIDE SEQUENCE [LARGE SCALE GENOMIC DNA]</scope>
    <source>
        <strain evidence="3">DSM 20639</strain>
    </source>
</reference>
<gene>
    <name evidence="2" type="ORF">R6G71_01585</name>
    <name evidence="3" type="ORF">SAMN05421878_10215</name>
</gene>
<evidence type="ECO:0000313" key="3">
    <source>
        <dbReference type="EMBL" id="SDE08177.1"/>
    </source>
</evidence>
<feature type="region of interest" description="Disordered" evidence="1">
    <location>
        <begin position="109"/>
        <end position="144"/>
    </location>
</feature>
<evidence type="ECO:0000256" key="1">
    <source>
        <dbReference type="SAM" id="MobiDB-lite"/>
    </source>
</evidence>
<organism evidence="3 4">
    <name type="scientific">Actinobaculum suis</name>
    <dbReference type="NCBI Taxonomy" id="1657"/>
    <lineage>
        <taxon>Bacteria</taxon>
        <taxon>Bacillati</taxon>
        <taxon>Actinomycetota</taxon>
        <taxon>Actinomycetes</taxon>
        <taxon>Actinomycetales</taxon>
        <taxon>Actinomycetaceae</taxon>
        <taxon>Actinobaculum</taxon>
    </lineage>
</organism>
<keyword evidence="4" id="KW-1185">Reference proteome</keyword>
<accession>A0A1G7A0Z4</accession>
<dbReference type="Pfam" id="PF09481">
    <property type="entry name" value="CRISPR_Cse1"/>
    <property type="match status" value="1"/>
</dbReference>